<organism evidence="1 2">
    <name type="scientific">Collybiopsis luxurians FD-317 M1</name>
    <dbReference type="NCBI Taxonomy" id="944289"/>
    <lineage>
        <taxon>Eukaryota</taxon>
        <taxon>Fungi</taxon>
        <taxon>Dikarya</taxon>
        <taxon>Basidiomycota</taxon>
        <taxon>Agaricomycotina</taxon>
        <taxon>Agaricomycetes</taxon>
        <taxon>Agaricomycetidae</taxon>
        <taxon>Agaricales</taxon>
        <taxon>Marasmiineae</taxon>
        <taxon>Omphalotaceae</taxon>
        <taxon>Collybiopsis</taxon>
        <taxon>Collybiopsis luxurians</taxon>
    </lineage>
</organism>
<evidence type="ECO:0000313" key="2">
    <source>
        <dbReference type="Proteomes" id="UP000053593"/>
    </source>
</evidence>
<keyword evidence="2" id="KW-1185">Reference proteome</keyword>
<dbReference type="Proteomes" id="UP000053593">
    <property type="component" value="Unassembled WGS sequence"/>
</dbReference>
<reference evidence="1 2" key="1">
    <citation type="submission" date="2014-04" db="EMBL/GenBank/DDBJ databases">
        <title>Evolutionary Origins and Diversification of the Mycorrhizal Mutualists.</title>
        <authorList>
            <consortium name="DOE Joint Genome Institute"/>
            <consortium name="Mycorrhizal Genomics Consortium"/>
            <person name="Kohler A."/>
            <person name="Kuo A."/>
            <person name="Nagy L.G."/>
            <person name="Floudas D."/>
            <person name="Copeland A."/>
            <person name="Barry K.W."/>
            <person name="Cichocki N."/>
            <person name="Veneault-Fourrey C."/>
            <person name="LaButti K."/>
            <person name="Lindquist E.A."/>
            <person name="Lipzen A."/>
            <person name="Lundell T."/>
            <person name="Morin E."/>
            <person name="Murat C."/>
            <person name="Riley R."/>
            <person name="Ohm R."/>
            <person name="Sun H."/>
            <person name="Tunlid A."/>
            <person name="Henrissat B."/>
            <person name="Grigoriev I.V."/>
            <person name="Hibbett D.S."/>
            <person name="Martin F."/>
        </authorList>
    </citation>
    <scope>NUCLEOTIDE SEQUENCE [LARGE SCALE GENOMIC DNA]</scope>
    <source>
        <strain evidence="1 2">FD-317 M1</strain>
    </source>
</reference>
<proteinExistence type="predicted"/>
<protein>
    <submittedName>
        <fullName evidence="1">Uncharacterized protein</fullName>
    </submittedName>
</protein>
<dbReference type="AlphaFoldDB" id="A0A0D0BM26"/>
<dbReference type="HOGENOM" id="CLU_1224891_0_0_1"/>
<evidence type="ECO:0000313" key="1">
    <source>
        <dbReference type="EMBL" id="KIK50429.1"/>
    </source>
</evidence>
<dbReference type="EMBL" id="KN834903">
    <property type="protein sequence ID" value="KIK50429.1"/>
    <property type="molecule type" value="Genomic_DNA"/>
</dbReference>
<accession>A0A0D0BM26</accession>
<dbReference type="OrthoDB" id="3070251at2759"/>
<sequence>MNNDDDTALANQTANTLSIVSLPNFFSIFYALQPDSIATLISRSRVPCFPIAFDHESVKKNDTQPIDQYSQSLSFNLSSNFTECAERAVSIWLLEMENSRNNAPNGRAPSLKSLPPSKQNAKSEATAKAWLLRWFIYAHFLYCHITHQVPHCTSFVQLAHVCLPKSEAKNNLLLLMYEYALGMPPRSFCVHNRLFLMPSVLSTSLLLIFFYQSQSIYILSLTIISS</sequence>
<name>A0A0D0BM26_9AGAR</name>
<gene>
    <name evidence="1" type="ORF">GYMLUDRAFT_461198</name>
</gene>